<name>A0A107Q3R8_9BURK</name>
<dbReference type="RefSeq" id="WP_059504524.1">
    <property type="nucleotide sequence ID" value="NZ_CP013366.1"/>
</dbReference>
<evidence type="ECO:0000256" key="3">
    <source>
        <dbReference type="ARBA" id="ARBA00022840"/>
    </source>
</evidence>
<dbReference type="Gene3D" id="3.40.50.10420">
    <property type="entry name" value="NagB/RpiA/CoA transferase-like"/>
    <property type="match status" value="1"/>
</dbReference>
<dbReference type="InterPro" id="IPR024185">
    <property type="entry name" value="FTHF_cligase-like_sf"/>
</dbReference>
<dbReference type="GeneID" id="46201602"/>
<proteinExistence type="inferred from homology"/>
<evidence type="ECO:0000256" key="4">
    <source>
        <dbReference type="RuleBase" id="RU361279"/>
    </source>
</evidence>
<keyword evidence="4" id="KW-0479">Metal-binding</keyword>
<protein>
    <recommendedName>
        <fullName evidence="4">5-formyltetrahydrofolate cyclo-ligase</fullName>
        <ecNumber evidence="4">6.3.3.2</ecNumber>
    </recommendedName>
</protein>
<dbReference type="GO" id="GO:0030272">
    <property type="term" value="F:5-formyltetrahydrofolate cyclo-ligase activity"/>
    <property type="evidence" value="ECO:0007669"/>
    <property type="project" value="UniProtKB-EC"/>
</dbReference>
<dbReference type="InterPro" id="IPR037171">
    <property type="entry name" value="NagB/RpiA_transferase-like"/>
</dbReference>
<dbReference type="KEGG" id="btei:WS51_25520"/>
<dbReference type="InterPro" id="IPR002698">
    <property type="entry name" value="FTHF_cligase"/>
</dbReference>
<dbReference type="GO" id="GO:0035999">
    <property type="term" value="P:tetrahydrofolate interconversion"/>
    <property type="evidence" value="ECO:0007669"/>
    <property type="project" value="TreeGrafter"/>
</dbReference>
<comment type="similarity">
    <text evidence="1 4">Belongs to the 5-formyltetrahydrofolate cyclo-ligase family.</text>
</comment>
<evidence type="ECO:0000313" key="5">
    <source>
        <dbReference type="EMBL" id="KVV58459.1"/>
    </source>
</evidence>
<dbReference type="GO" id="GO:0009396">
    <property type="term" value="P:folic acid-containing compound biosynthetic process"/>
    <property type="evidence" value="ECO:0007669"/>
    <property type="project" value="TreeGrafter"/>
</dbReference>
<sequence length="204" mass="22033">MEHEVSESIACNPVPNPKVALRKTLSGARRDAASQPAANAALDARLRLLLERLAPRTIGFYWPLPGEFDARDAVLAWSAAGSGRRVALPVIGEKHTPLAFHAWDAHTPMREGHHRIPEPASGVVVVPDLLLIPCVGFDLQRYRLGYGGGYYDRTLAMWPGTALPVTVGIAYEACRVDALPAEAHDLAMQWIVTDGALYPDPAAG</sequence>
<dbReference type="PANTHER" id="PTHR23407">
    <property type="entry name" value="ATPASE INHIBITOR/5-FORMYLTETRAHYDROFOLATE CYCLO-LIGASE"/>
    <property type="match status" value="1"/>
</dbReference>
<evidence type="ECO:0000313" key="6">
    <source>
        <dbReference type="Proteomes" id="UP000062317"/>
    </source>
</evidence>
<dbReference type="EC" id="6.3.3.2" evidence="4"/>
<comment type="caution">
    <text evidence="5">The sequence shown here is derived from an EMBL/GenBank/DDBJ whole genome shotgun (WGS) entry which is preliminary data.</text>
</comment>
<dbReference type="PIRSF" id="PIRSF006806">
    <property type="entry name" value="FTHF_cligase"/>
    <property type="match status" value="1"/>
</dbReference>
<dbReference type="GO" id="GO:0005524">
    <property type="term" value="F:ATP binding"/>
    <property type="evidence" value="ECO:0007669"/>
    <property type="project" value="UniProtKB-KW"/>
</dbReference>
<dbReference type="GO" id="GO:0046872">
    <property type="term" value="F:metal ion binding"/>
    <property type="evidence" value="ECO:0007669"/>
    <property type="project" value="UniProtKB-KW"/>
</dbReference>
<reference evidence="5 6" key="1">
    <citation type="submission" date="2015-11" db="EMBL/GenBank/DDBJ databases">
        <title>Expanding the genomic diversity of Burkholderia species for the development of highly accurate diagnostics.</title>
        <authorList>
            <person name="Sahl J."/>
            <person name="Keim P."/>
            <person name="Wagner D."/>
        </authorList>
    </citation>
    <scope>NUCLEOTIDE SEQUENCE [LARGE SCALE GENOMIC DNA]</scope>
    <source>
        <strain evidence="5 6">MSMB1301WGS</strain>
    </source>
</reference>
<dbReference type="EMBL" id="LPEQ01000007">
    <property type="protein sequence ID" value="KVV58459.1"/>
    <property type="molecule type" value="Genomic_DNA"/>
</dbReference>
<keyword evidence="3 4" id="KW-0067">ATP-binding</keyword>
<keyword evidence="2 4" id="KW-0547">Nucleotide-binding</keyword>
<keyword evidence="5" id="KW-0436">Ligase</keyword>
<dbReference type="PANTHER" id="PTHR23407:SF1">
    <property type="entry name" value="5-FORMYLTETRAHYDROFOLATE CYCLO-LIGASE"/>
    <property type="match status" value="1"/>
</dbReference>
<dbReference type="Pfam" id="PF01812">
    <property type="entry name" value="5-FTHF_cyc-lig"/>
    <property type="match status" value="1"/>
</dbReference>
<dbReference type="NCBIfam" id="TIGR02727">
    <property type="entry name" value="MTHFS_bact"/>
    <property type="match status" value="1"/>
</dbReference>
<gene>
    <name evidence="5" type="ORF">WT27_22935</name>
</gene>
<comment type="cofactor">
    <cofactor evidence="4">
        <name>Mg(2+)</name>
        <dbReference type="ChEBI" id="CHEBI:18420"/>
    </cofactor>
</comment>
<comment type="catalytic activity">
    <reaction evidence="4">
        <text>(6S)-5-formyl-5,6,7,8-tetrahydrofolate + ATP = (6R)-5,10-methenyltetrahydrofolate + ADP + phosphate</text>
        <dbReference type="Rhea" id="RHEA:10488"/>
        <dbReference type="ChEBI" id="CHEBI:30616"/>
        <dbReference type="ChEBI" id="CHEBI:43474"/>
        <dbReference type="ChEBI" id="CHEBI:57455"/>
        <dbReference type="ChEBI" id="CHEBI:57457"/>
        <dbReference type="ChEBI" id="CHEBI:456216"/>
        <dbReference type="EC" id="6.3.3.2"/>
    </reaction>
</comment>
<evidence type="ECO:0000256" key="1">
    <source>
        <dbReference type="ARBA" id="ARBA00010638"/>
    </source>
</evidence>
<dbReference type="Proteomes" id="UP000062317">
    <property type="component" value="Unassembled WGS sequence"/>
</dbReference>
<accession>A0A107Q3R8</accession>
<keyword evidence="4" id="KW-0460">Magnesium</keyword>
<dbReference type="SUPFAM" id="SSF100950">
    <property type="entry name" value="NagB/RpiA/CoA transferase-like"/>
    <property type="match status" value="1"/>
</dbReference>
<dbReference type="AlphaFoldDB" id="A0A107Q3R8"/>
<keyword evidence="6" id="KW-1185">Reference proteome</keyword>
<organism evidence="5 6">
    <name type="scientific">Burkholderia territorii</name>
    <dbReference type="NCBI Taxonomy" id="1503055"/>
    <lineage>
        <taxon>Bacteria</taxon>
        <taxon>Pseudomonadati</taxon>
        <taxon>Pseudomonadota</taxon>
        <taxon>Betaproteobacteria</taxon>
        <taxon>Burkholderiales</taxon>
        <taxon>Burkholderiaceae</taxon>
        <taxon>Burkholderia</taxon>
        <taxon>Burkholderia cepacia complex</taxon>
    </lineage>
</organism>
<evidence type="ECO:0000256" key="2">
    <source>
        <dbReference type="ARBA" id="ARBA00022741"/>
    </source>
</evidence>